<dbReference type="PROSITE" id="PS00518">
    <property type="entry name" value="ZF_RING_1"/>
    <property type="match status" value="1"/>
</dbReference>
<dbReference type="Pfam" id="PF13639">
    <property type="entry name" value="zf-RING_2"/>
    <property type="match status" value="1"/>
</dbReference>
<evidence type="ECO:0000256" key="11">
    <source>
        <dbReference type="ARBA" id="ARBA00022771"/>
    </source>
</evidence>
<proteinExistence type="inferred from homology"/>
<dbReference type="Gene3D" id="3.30.40.10">
    <property type="entry name" value="Zinc/RING finger domain, C3HC4 (zinc finger)"/>
    <property type="match status" value="1"/>
</dbReference>
<evidence type="ECO:0000313" key="20">
    <source>
        <dbReference type="EMBL" id="KAF6002081.1"/>
    </source>
</evidence>
<keyword evidence="11 18" id="KW-0863">Zinc-finger</keyword>
<evidence type="ECO:0000256" key="18">
    <source>
        <dbReference type="PROSITE-ProRule" id="PRU00175"/>
    </source>
</evidence>
<comment type="similarity">
    <text evidence="4">Belongs to the pex2/pex10/pex12 family.</text>
</comment>
<evidence type="ECO:0000259" key="19">
    <source>
        <dbReference type="PROSITE" id="PS50089"/>
    </source>
</evidence>
<evidence type="ECO:0000256" key="1">
    <source>
        <dbReference type="ARBA" id="ARBA00000900"/>
    </source>
</evidence>
<dbReference type="InterPro" id="IPR013083">
    <property type="entry name" value="Znf_RING/FYVE/PHD"/>
</dbReference>
<name>A0A7J7IID6_9RHOD</name>
<dbReference type="SMART" id="SM00184">
    <property type="entry name" value="RING"/>
    <property type="match status" value="1"/>
</dbReference>
<keyword evidence="13" id="KW-0862">Zinc</keyword>
<dbReference type="GO" id="GO:0061630">
    <property type="term" value="F:ubiquitin protein ligase activity"/>
    <property type="evidence" value="ECO:0007669"/>
    <property type="project" value="UniProtKB-EC"/>
</dbReference>
<evidence type="ECO:0000256" key="4">
    <source>
        <dbReference type="ARBA" id="ARBA00008704"/>
    </source>
</evidence>
<keyword evidence="8" id="KW-0808">Transferase</keyword>
<comment type="caution">
    <text evidence="20">The sequence shown here is derived from an EMBL/GenBank/DDBJ whole genome shotgun (WGS) entry which is preliminary data.</text>
</comment>
<dbReference type="Pfam" id="PF04757">
    <property type="entry name" value="Pex2_Pex12"/>
    <property type="match status" value="1"/>
</dbReference>
<keyword evidence="12" id="KW-0833">Ubl conjugation pathway</keyword>
<evidence type="ECO:0000256" key="17">
    <source>
        <dbReference type="ARBA" id="ARBA00023140"/>
    </source>
</evidence>
<evidence type="ECO:0000256" key="2">
    <source>
        <dbReference type="ARBA" id="ARBA00004585"/>
    </source>
</evidence>
<organism evidence="20 21">
    <name type="scientific">Cyanidiococcus yangmingshanensis</name>
    <dbReference type="NCBI Taxonomy" id="2690220"/>
    <lineage>
        <taxon>Eukaryota</taxon>
        <taxon>Rhodophyta</taxon>
        <taxon>Bangiophyceae</taxon>
        <taxon>Cyanidiales</taxon>
        <taxon>Cyanidiaceae</taxon>
        <taxon>Cyanidiococcus</taxon>
    </lineage>
</organism>
<dbReference type="AlphaFoldDB" id="A0A7J7IID6"/>
<evidence type="ECO:0000256" key="15">
    <source>
        <dbReference type="ARBA" id="ARBA00022989"/>
    </source>
</evidence>
<keyword evidence="17" id="KW-0576">Peroxisome</keyword>
<dbReference type="PROSITE" id="PS50089">
    <property type="entry name" value="ZF_RING_2"/>
    <property type="match status" value="1"/>
</dbReference>
<evidence type="ECO:0000256" key="9">
    <source>
        <dbReference type="ARBA" id="ARBA00022692"/>
    </source>
</evidence>
<dbReference type="SUPFAM" id="SSF57850">
    <property type="entry name" value="RING/U-box"/>
    <property type="match status" value="1"/>
</dbReference>
<evidence type="ECO:0000256" key="14">
    <source>
        <dbReference type="ARBA" id="ARBA00022927"/>
    </source>
</evidence>
<dbReference type="Proteomes" id="UP000530660">
    <property type="component" value="Unassembled WGS sequence"/>
</dbReference>
<dbReference type="PANTHER" id="PTHR23350:SF0">
    <property type="entry name" value="PEROXISOME BIOGENESIS FACTOR 10"/>
    <property type="match status" value="1"/>
</dbReference>
<protein>
    <recommendedName>
        <fullName evidence="5">RING-type E3 ubiquitin transferase</fullName>
        <ecNumber evidence="5">2.3.2.27</ecNumber>
    </recommendedName>
</protein>
<dbReference type="InterPro" id="IPR025654">
    <property type="entry name" value="PEX2/10"/>
</dbReference>
<comment type="catalytic activity">
    <reaction evidence="1">
        <text>S-ubiquitinyl-[E2 ubiquitin-conjugating enzyme]-L-cysteine + [acceptor protein]-L-lysine = [E2 ubiquitin-conjugating enzyme]-L-cysteine + N(6)-ubiquitinyl-[acceptor protein]-L-lysine.</text>
        <dbReference type="EC" id="2.3.2.27"/>
    </reaction>
</comment>
<comment type="pathway">
    <text evidence="3">Protein modification; protein ubiquitination.</text>
</comment>
<dbReference type="EMBL" id="VWRR01000011">
    <property type="protein sequence ID" value="KAF6002081.1"/>
    <property type="molecule type" value="Genomic_DNA"/>
</dbReference>
<keyword evidence="14" id="KW-0653">Protein transport</keyword>
<comment type="subcellular location">
    <subcellularLocation>
        <location evidence="2">Peroxisome membrane</location>
        <topology evidence="2">Multi-pass membrane protein</topology>
    </subcellularLocation>
</comment>
<dbReference type="GO" id="GO:0008270">
    <property type="term" value="F:zinc ion binding"/>
    <property type="evidence" value="ECO:0007669"/>
    <property type="project" value="UniProtKB-KW"/>
</dbReference>
<evidence type="ECO:0000256" key="3">
    <source>
        <dbReference type="ARBA" id="ARBA00004906"/>
    </source>
</evidence>
<evidence type="ECO:0000313" key="21">
    <source>
        <dbReference type="Proteomes" id="UP000530660"/>
    </source>
</evidence>
<accession>A0A7J7IID6</accession>
<dbReference type="CDD" id="cd16527">
    <property type="entry name" value="RING-HC_PEX10"/>
    <property type="match status" value="1"/>
</dbReference>
<keyword evidence="6" id="KW-0813">Transport</keyword>
<keyword evidence="16" id="KW-0472">Membrane</keyword>
<dbReference type="GO" id="GO:0016558">
    <property type="term" value="P:protein import into peroxisome matrix"/>
    <property type="evidence" value="ECO:0007669"/>
    <property type="project" value="InterPro"/>
</dbReference>
<keyword evidence="9" id="KW-0812">Transmembrane</keyword>
<evidence type="ECO:0000256" key="7">
    <source>
        <dbReference type="ARBA" id="ARBA00022593"/>
    </source>
</evidence>
<reference evidence="20 21" key="1">
    <citation type="journal article" date="2020" name="J. Phycol.">
        <title>Comparative genome analysis reveals Cyanidiococcus gen. nov., a new extremophilic red algal genus sister to Cyanidioschyzon (Cyanidioschyzonaceae, Rhodophyta).</title>
        <authorList>
            <person name="Liu S.-L."/>
            <person name="Chiang Y.-R."/>
            <person name="Yoon H.S."/>
            <person name="Fu H.-Y."/>
        </authorList>
    </citation>
    <scope>NUCLEOTIDE SEQUENCE [LARGE SCALE GENOMIC DNA]</scope>
    <source>
        <strain evidence="20 21">THAL066</strain>
    </source>
</reference>
<gene>
    <name evidence="20" type="primary">PEX10</name>
    <name evidence="20" type="ORF">F1559_000025</name>
</gene>
<keyword evidence="7" id="KW-0962">Peroxisome biogenesis</keyword>
<evidence type="ECO:0000256" key="12">
    <source>
        <dbReference type="ARBA" id="ARBA00022786"/>
    </source>
</evidence>
<evidence type="ECO:0000256" key="6">
    <source>
        <dbReference type="ARBA" id="ARBA00022448"/>
    </source>
</evidence>
<dbReference type="EC" id="2.3.2.27" evidence="5"/>
<sequence length="450" mass="51501">MTPEALPAVRIPVAKQAEIVRASEKDRQVRDELAQALGDLLHASRAIAWPLSRLNRQRWLRQLPSSSTAAAVPPRQVQTSLPAVVQRMLAEQASAEQLGRWEPLGAAPSPLRLAADLLFYWSTVGRCRQTPGEEYCDLFECAYVSGDRIRIQPLSWRQRVVQVLAYAGVYSHQFVLYWFRIGLRHLDGQLRHGALFKRILSGERRARLQSCLRLFDSWLGRWFVTQHAGRPAITFWLQWLARLHLALFYLYGRYYEVAKRLAGVRLVHIGRSRAYSPRYDALGLLIVLQLLLEPIDALLRRPLWRQRIYALVEGAASAMQRLCETLHARVHVLIGEPSNESNSNKRNSLDDRRCVERVHRTTGSLKDSQARKQLLIANQPSKPPVSMDEQQASRYRCVLCLDRCHHPTCTACGHVFCWICILDWVRQQRTCPVCRSAAQMTDLVCLYGLG</sequence>
<evidence type="ECO:0000256" key="13">
    <source>
        <dbReference type="ARBA" id="ARBA00022833"/>
    </source>
</evidence>
<dbReference type="GO" id="GO:0005778">
    <property type="term" value="C:peroxisomal membrane"/>
    <property type="evidence" value="ECO:0007669"/>
    <property type="project" value="UniProtKB-SubCell"/>
</dbReference>
<dbReference type="OrthoDB" id="6270329at2759"/>
<keyword evidence="21" id="KW-1185">Reference proteome</keyword>
<dbReference type="InterPro" id="IPR001841">
    <property type="entry name" value="Znf_RING"/>
</dbReference>
<evidence type="ECO:0000256" key="16">
    <source>
        <dbReference type="ARBA" id="ARBA00023136"/>
    </source>
</evidence>
<evidence type="ECO:0000256" key="5">
    <source>
        <dbReference type="ARBA" id="ARBA00012483"/>
    </source>
</evidence>
<keyword evidence="10" id="KW-0479">Metal-binding</keyword>
<evidence type="ECO:0000256" key="10">
    <source>
        <dbReference type="ARBA" id="ARBA00022723"/>
    </source>
</evidence>
<keyword evidence="15" id="KW-1133">Transmembrane helix</keyword>
<feature type="domain" description="RING-type" evidence="19">
    <location>
        <begin position="397"/>
        <end position="435"/>
    </location>
</feature>
<dbReference type="InterPro" id="IPR006845">
    <property type="entry name" value="Pex_N"/>
</dbReference>
<evidence type="ECO:0000256" key="8">
    <source>
        <dbReference type="ARBA" id="ARBA00022679"/>
    </source>
</evidence>
<dbReference type="PANTHER" id="PTHR23350">
    <property type="entry name" value="PEROXISOME ASSEMBLY PROTEIN 10"/>
    <property type="match status" value="1"/>
</dbReference>
<dbReference type="InterPro" id="IPR017907">
    <property type="entry name" value="Znf_RING_CS"/>
</dbReference>